<feature type="transmembrane region" description="Helical" evidence="1">
    <location>
        <begin position="89"/>
        <end position="108"/>
    </location>
</feature>
<dbReference type="AlphaFoldDB" id="A0A811YZY9"/>
<dbReference type="Proteomes" id="UP000645828">
    <property type="component" value="Unassembled WGS sequence"/>
</dbReference>
<evidence type="ECO:0000313" key="2">
    <source>
        <dbReference type="EMBL" id="CAD7683077.1"/>
    </source>
</evidence>
<name>A0A811YZY9_NYCPR</name>
<keyword evidence="1" id="KW-0812">Transmembrane</keyword>
<keyword evidence="1" id="KW-0472">Membrane</keyword>
<proteinExistence type="predicted"/>
<gene>
    <name evidence="2" type="ORF">NYPRO_LOCUS15869</name>
</gene>
<sequence length="166" mass="18620">MASAVWSGSRQWFSQTRPLVLTLEHASEPPGSTLLGLFTSLSDLLNSGQEDHKHNWVIDYKQDQGCQPLPREGSEDMNGLPVYTRGTCFYYEVISFIYVWMYLSKFLFKFKLVKIYCSMGSLGGSVVSRLPLAQGAILATRDRIPQLKTSKSLTNISSVSKQKTSQ</sequence>
<evidence type="ECO:0000256" key="1">
    <source>
        <dbReference type="SAM" id="Phobius"/>
    </source>
</evidence>
<reference evidence="2" key="1">
    <citation type="submission" date="2020-12" db="EMBL/GenBank/DDBJ databases">
        <authorList>
            <consortium name="Molecular Ecology Group"/>
        </authorList>
    </citation>
    <scope>NUCLEOTIDE SEQUENCE</scope>
    <source>
        <strain evidence="2">TBG_1078</strain>
    </source>
</reference>
<protein>
    <submittedName>
        <fullName evidence="2">(raccoon dog) hypothetical protein</fullName>
    </submittedName>
</protein>
<dbReference type="EMBL" id="CAJHUB010000755">
    <property type="protein sequence ID" value="CAD7683077.1"/>
    <property type="molecule type" value="Genomic_DNA"/>
</dbReference>
<comment type="caution">
    <text evidence="2">The sequence shown here is derived from an EMBL/GenBank/DDBJ whole genome shotgun (WGS) entry which is preliminary data.</text>
</comment>
<organism evidence="2 3">
    <name type="scientific">Nyctereutes procyonoides</name>
    <name type="common">Raccoon dog</name>
    <name type="synonym">Canis procyonoides</name>
    <dbReference type="NCBI Taxonomy" id="34880"/>
    <lineage>
        <taxon>Eukaryota</taxon>
        <taxon>Metazoa</taxon>
        <taxon>Chordata</taxon>
        <taxon>Craniata</taxon>
        <taxon>Vertebrata</taxon>
        <taxon>Euteleostomi</taxon>
        <taxon>Mammalia</taxon>
        <taxon>Eutheria</taxon>
        <taxon>Laurasiatheria</taxon>
        <taxon>Carnivora</taxon>
        <taxon>Caniformia</taxon>
        <taxon>Canidae</taxon>
        <taxon>Nyctereutes</taxon>
    </lineage>
</organism>
<accession>A0A811YZY9</accession>
<keyword evidence="3" id="KW-1185">Reference proteome</keyword>
<keyword evidence="1" id="KW-1133">Transmembrane helix</keyword>
<evidence type="ECO:0000313" key="3">
    <source>
        <dbReference type="Proteomes" id="UP000645828"/>
    </source>
</evidence>